<dbReference type="OrthoDB" id="10410761at2759"/>
<evidence type="ECO:0000313" key="3">
    <source>
        <dbReference type="Proteomes" id="UP000016923"/>
    </source>
</evidence>
<keyword evidence="3" id="KW-1185">Reference proteome</keyword>
<accession>S3CQM5</accession>
<dbReference type="Proteomes" id="UP000016923">
    <property type="component" value="Unassembled WGS sequence"/>
</dbReference>
<protein>
    <submittedName>
        <fullName evidence="2">Uncharacterized protein</fullName>
    </submittedName>
</protein>
<dbReference type="VEuPathDB" id="FungiDB:F503_04480"/>
<gene>
    <name evidence="2" type="ORF">F503_04480</name>
</gene>
<sequence length="119" mass="12263">MSSYTDSIQAYAHGKSRKTSGGATSSPAAASTSASASAPSYASSVYSEASYYKDTSPAAPKQSSPMTKAIKSWTKELVSDIGKSPTHRYDAAHAASSSSANSTNALGAPYWADNRPGKM</sequence>
<organism evidence="2 3">
    <name type="scientific">Ophiostoma piceae (strain UAMH 11346)</name>
    <name type="common">Sap stain fungus</name>
    <dbReference type="NCBI Taxonomy" id="1262450"/>
    <lineage>
        <taxon>Eukaryota</taxon>
        <taxon>Fungi</taxon>
        <taxon>Dikarya</taxon>
        <taxon>Ascomycota</taxon>
        <taxon>Pezizomycotina</taxon>
        <taxon>Sordariomycetes</taxon>
        <taxon>Sordariomycetidae</taxon>
        <taxon>Ophiostomatales</taxon>
        <taxon>Ophiostomataceae</taxon>
        <taxon>Ophiostoma</taxon>
    </lineage>
</organism>
<proteinExistence type="predicted"/>
<dbReference type="eggNOG" id="ENOG502RA9Q">
    <property type="taxonomic scope" value="Eukaryota"/>
</dbReference>
<evidence type="ECO:0000256" key="1">
    <source>
        <dbReference type="SAM" id="MobiDB-lite"/>
    </source>
</evidence>
<reference evidence="2 3" key="1">
    <citation type="journal article" date="2013" name="BMC Genomics">
        <title>The genome and transcriptome of the pine saprophyte Ophiostoma piceae, and a comparison with the bark beetle-associated pine pathogen Grosmannia clavigera.</title>
        <authorList>
            <person name="Haridas S."/>
            <person name="Wang Y."/>
            <person name="Lim L."/>
            <person name="Massoumi Alamouti S."/>
            <person name="Jackman S."/>
            <person name="Docking R."/>
            <person name="Robertson G."/>
            <person name="Birol I."/>
            <person name="Bohlmann J."/>
            <person name="Breuil C."/>
        </authorList>
    </citation>
    <scope>NUCLEOTIDE SEQUENCE [LARGE SCALE GENOMIC DNA]</scope>
    <source>
        <strain evidence="2 3">UAMH 11346</strain>
    </source>
</reference>
<feature type="region of interest" description="Disordered" evidence="1">
    <location>
        <begin position="88"/>
        <end position="119"/>
    </location>
</feature>
<dbReference type="EMBL" id="KE148148">
    <property type="protein sequence ID" value="EPE08893.1"/>
    <property type="molecule type" value="Genomic_DNA"/>
</dbReference>
<evidence type="ECO:0000313" key="2">
    <source>
        <dbReference type="EMBL" id="EPE08893.1"/>
    </source>
</evidence>
<dbReference type="HOGENOM" id="CLU_2251799_0_0_1"/>
<name>S3CQM5_OPHP1</name>
<feature type="compositionally biased region" description="Low complexity" evidence="1">
    <location>
        <begin position="92"/>
        <end position="105"/>
    </location>
</feature>
<feature type="compositionally biased region" description="Low complexity" evidence="1">
    <location>
        <begin position="20"/>
        <end position="39"/>
    </location>
</feature>
<feature type="region of interest" description="Disordered" evidence="1">
    <location>
        <begin position="1"/>
        <end position="39"/>
    </location>
</feature>
<dbReference type="AlphaFoldDB" id="S3CQM5"/>